<dbReference type="InterPro" id="IPR000086">
    <property type="entry name" value="NUDIX_hydrolase_dom"/>
</dbReference>
<dbReference type="RefSeq" id="WP_204424739.1">
    <property type="nucleotide sequence ID" value="NZ_CP070228.1"/>
</dbReference>
<reference evidence="8 9" key="1">
    <citation type="submission" date="2021-02" db="EMBL/GenBank/DDBJ databases">
        <title>Complete Genome Sequence of Arcanobacterium phocisimile strain DSM 26142T from a harbour seal.</title>
        <authorList>
            <person name="Borowiak M."/>
            <person name="Alssahen M."/>
            <person name="Malorny B."/>
            <person name="Laemmler C."/>
            <person name="Siebert U."/>
            <person name="Ploetz M."/>
            <person name="Abdulmawjood A."/>
        </authorList>
    </citation>
    <scope>NUCLEOTIDE SEQUENCE [LARGE SCALE GENOMIC DNA]</scope>
    <source>
        <strain evidence="8 9">DSM 26142</strain>
    </source>
</reference>
<keyword evidence="5" id="KW-0460">Magnesium</keyword>
<evidence type="ECO:0000256" key="5">
    <source>
        <dbReference type="ARBA" id="ARBA00022842"/>
    </source>
</evidence>
<evidence type="ECO:0000313" key="9">
    <source>
        <dbReference type="Proteomes" id="UP000602653"/>
    </source>
</evidence>
<dbReference type="SUPFAM" id="SSF55811">
    <property type="entry name" value="Nudix"/>
    <property type="match status" value="1"/>
</dbReference>
<feature type="domain" description="Nudix hydrolase" evidence="7">
    <location>
        <begin position="3"/>
        <end position="144"/>
    </location>
</feature>
<dbReference type="InterPro" id="IPR015797">
    <property type="entry name" value="NUDIX_hydrolase-like_dom_sf"/>
</dbReference>
<evidence type="ECO:0000256" key="3">
    <source>
        <dbReference type="ARBA" id="ARBA00022723"/>
    </source>
</evidence>
<dbReference type="Pfam" id="PF00293">
    <property type="entry name" value="NUDIX"/>
    <property type="match status" value="1"/>
</dbReference>
<proteinExistence type="predicted"/>
<keyword evidence="6" id="KW-0464">Manganese</keyword>
<dbReference type="CDD" id="cd03426">
    <property type="entry name" value="NUDIX_CoAse_Nudt7"/>
    <property type="match status" value="1"/>
</dbReference>
<sequence length="185" mass="20263">MKQFNAAVLALLSTEEFPALLVTVRASGMRTHAGQISLPGGGRDSTETPAQTALRETWEEVGIAPEDIEIDGEMPEITAPQTGKKIIPVVGRLASPYSASNPYPLKLSESEVASAHWLKLADLAHPDHRGTWKHSTRVGPGFELDGLMIWGLTGYIVDRLLIREGYVQPWDVTRNLVIPPRFGSR</sequence>
<dbReference type="PANTHER" id="PTHR12992">
    <property type="entry name" value="NUDIX HYDROLASE"/>
    <property type="match status" value="1"/>
</dbReference>
<organism evidence="8 9">
    <name type="scientific">Arcanobacterium phocisimile</name>
    <dbReference type="NCBI Taxonomy" id="1302235"/>
    <lineage>
        <taxon>Bacteria</taxon>
        <taxon>Bacillati</taxon>
        <taxon>Actinomycetota</taxon>
        <taxon>Actinomycetes</taxon>
        <taxon>Actinomycetales</taxon>
        <taxon>Actinomycetaceae</taxon>
        <taxon>Arcanobacterium</taxon>
    </lineage>
</organism>
<protein>
    <submittedName>
        <fullName evidence="8">CoA pyrophosphatase</fullName>
    </submittedName>
</protein>
<gene>
    <name evidence="8" type="ORF">JTE88_00815</name>
</gene>
<keyword evidence="4" id="KW-0378">Hydrolase</keyword>
<name>A0ABX7IGT9_9ACTO</name>
<comment type="cofactor">
    <cofactor evidence="1">
        <name>Mn(2+)</name>
        <dbReference type="ChEBI" id="CHEBI:29035"/>
    </cofactor>
</comment>
<evidence type="ECO:0000256" key="6">
    <source>
        <dbReference type="ARBA" id="ARBA00023211"/>
    </source>
</evidence>
<dbReference type="PROSITE" id="PS00893">
    <property type="entry name" value="NUDIX_BOX"/>
    <property type="match status" value="1"/>
</dbReference>
<comment type="cofactor">
    <cofactor evidence="2">
        <name>Mg(2+)</name>
        <dbReference type="ChEBI" id="CHEBI:18420"/>
    </cofactor>
</comment>
<evidence type="ECO:0000256" key="1">
    <source>
        <dbReference type="ARBA" id="ARBA00001936"/>
    </source>
</evidence>
<dbReference type="InterPro" id="IPR020084">
    <property type="entry name" value="NUDIX_hydrolase_CS"/>
</dbReference>
<keyword evidence="3" id="KW-0479">Metal-binding</keyword>
<dbReference type="Proteomes" id="UP000602653">
    <property type="component" value="Chromosome"/>
</dbReference>
<evidence type="ECO:0000256" key="2">
    <source>
        <dbReference type="ARBA" id="ARBA00001946"/>
    </source>
</evidence>
<accession>A0ABX7IGT9</accession>
<dbReference type="Gene3D" id="3.90.79.10">
    <property type="entry name" value="Nucleoside Triphosphate Pyrophosphohydrolase"/>
    <property type="match status" value="1"/>
</dbReference>
<evidence type="ECO:0000256" key="4">
    <source>
        <dbReference type="ARBA" id="ARBA00022801"/>
    </source>
</evidence>
<dbReference type="EMBL" id="CP070228">
    <property type="protein sequence ID" value="QRV02338.1"/>
    <property type="molecule type" value="Genomic_DNA"/>
</dbReference>
<dbReference type="PANTHER" id="PTHR12992:SF11">
    <property type="entry name" value="MITOCHONDRIAL COENZYME A DIPHOSPHATASE NUDT8"/>
    <property type="match status" value="1"/>
</dbReference>
<keyword evidence="9" id="KW-1185">Reference proteome</keyword>
<evidence type="ECO:0000259" key="7">
    <source>
        <dbReference type="PROSITE" id="PS51462"/>
    </source>
</evidence>
<evidence type="ECO:0000313" key="8">
    <source>
        <dbReference type="EMBL" id="QRV02338.1"/>
    </source>
</evidence>
<dbReference type="PROSITE" id="PS51462">
    <property type="entry name" value="NUDIX"/>
    <property type="match status" value="1"/>
</dbReference>
<dbReference type="InterPro" id="IPR045121">
    <property type="entry name" value="CoAse"/>
</dbReference>